<gene>
    <name evidence="1" type="ORF">SPELUC_LOCUS1011</name>
</gene>
<keyword evidence="2" id="KW-1185">Reference proteome</keyword>
<comment type="caution">
    <text evidence="1">The sequence shown here is derived from an EMBL/GenBank/DDBJ whole genome shotgun (WGS) entry which is preliminary data.</text>
</comment>
<organism evidence="1 2">
    <name type="scientific">Cetraspora pellucida</name>
    <dbReference type="NCBI Taxonomy" id="1433469"/>
    <lineage>
        <taxon>Eukaryota</taxon>
        <taxon>Fungi</taxon>
        <taxon>Fungi incertae sedis</taxon>
        <taxon>Mucoromycota</taxon>
        <taxon>Glomeromycotina</taxon>
        <taxon>Glomeromycetes</taxon>
        <taxon>Diversisporales</taxon>
        <taxon>Gigasporaceae</taxon>
        <taxon>Cetraspora</taxon>
    </lineage>
</organism>
<evidence type="ECO:0000313" key="1">
    <source>
        <dbReference type="EMBL" id="CAG8455352.1"/>
    </source>
</evidence>
<name>A0ACA9K6Q2_9GLOM</name>
<reference evidence="1" key="1">
    <citation type="submission" date="2021-06" db="EMBL/GenBank/DDBJ databases">
        <authorList>
            <person name="Kallberg Y."/>
            <person name="Tangrot J."/>
            <person name="Rosling A."/>
        </authorList>
    </citation>
    <scope>NUCLEOTIDE SEQUENCE</scope>
    <source>
        <strain evidence="1">28 12/20/2015</strain>
    </source>
</reference>
<dbReference type="Proteomes" id="UP000789366">
    <property type="component" value="Unassembled WGS sequence"/>
</dbReference>
<accession>A0ACA9K6Q2</accession>
<proteinExistence type="predicted"/>
<sequence length="120" mass="14634">MQKDNDKQLFEDGKKYDLLIQNLEQEYLKPPHETEKLQTMRKQLHSEKKFTKYRKIITNFNEALESLLDEERKYKNKIENTFDLEQLTKNRTLDVEIELSDLSKTRKDELQQIRTEQEKI</sequence>
<dbReference type="EMBL" id="CAJVPW010000473">
    <property type="protein sequence ID" value="CAG8455352.1"/>
    <property type="molecule type" value="Genomic_DNA"/>
</dbReference>
<protein>
    <submittedName>
        <fullName evidence="1">15272_t:CDS:1</fullName>
    </submittedName>
</protein>
<evidence type="ECO:0000313" key="2">
    <source>
        <dbReference type="Proteomes" id="UP000789366"/>
    </source>
</evidence>